<sequence>MKQQPFKDAPKVESSKKKEAFTWEVPDELGIPKDELRLRVDFFHQATEMTIFKDDSVSTKLVSAQDVAHALASELSFGSGLLPPRTLWWKNTRGGPVTALFVEPHIRKVALQTNMKGPLRFTIPLPGLIFLCTPGTPPWVFAVKSNPTKPADIVYRAPLCNIFNTGRTCGGSHAFPTRVADMVNSFFISFFSSTADIQNRSVKFPKNVADLWKFLDKKKKYPMDDLVKHG</sequence>
<protein>
    <recommendedName>
        <fullName evidence="2">PRTRC system protein B</fullName>
    </recommendedName>
</protein>
<name>A0A0F9GPG2_9ZZZZ</name>
<organism evidence="1">
    <name type="scientific">marine sediment metagenome</name>
    <dbReference type="NCBI Taxonomy" id="412755"/>
    <lineage>
        <taxon>unclassified sequences</taxon>
        <taxon>metagenomes</taxon>
        <taxon>ecological metagenomes</taxon>
    </lineage>
</organism>
<dbReference type="AlphaFoldDB" id="A0A0F9GPG2"/>
<proteinExistence type="predicted"/>
<comment type="caution">
    <text evidence="1">The sequence shown here is derived from an EMBL/GenBank/DDBJ whole genome shotgun (WGS) entry which is preliminary data.</text>
</comment>
<gene>
    <name evidence="1" type="ORF">LCGC14_1801170</name>
</gene>
<dbReference type="EMBL" id="LAZR01017357">
    <property type="protein sequence ID" value="KKM00760.1"/>
    <property type="molecule type" value="Genomic_DNA"/>
</dbReference>
<accession>A0A0F9GPG2</accession>
<evidence type="ECO:0008006" key="2">
    <source>
        <dbReference type="Google" id="ProtNLM"/>
    </source>
</evidence>
<reference evidence="1" key="1">
    <citation type="journal article" date="2015" name="Nature">
        <title>Complex archaea that bridge the gap between prokaryotes and eukaryotes.</title>
        <authorList>
            <person name="Spang A."/>
            <person name="Saw J.H."/>
            <person name="Jorgensen S.L."/>
            <person name="Zaremba-Niedzwiedzka K."/>
            <person name="Martijn J."/>
            <person name="Lind A.E."/>
            <person name="van Eijk R."/>
            <person name="Schleper C."/>
            <person name="Guy L."/>
            <person name="Ettema T.J."/>
        </authorList>
    </citation>
    <scope>NUCLEOTIDE SEQUENCE</scope>
</reference>
<feature type="non-terminal residue" evidence="1">
    <location>
        <position position="230"/>
    </location>
</feature>
<dbReference type="InterPro" id="IPR032787">
    <property type="entry name" value="Prok-E2_D"/>
</dbReference>
<evidence type="ECO:0000313" key="1">
    <source>
        <dbReference type="EMBL" id="KKM00760.1"/>
    </source>
</evidence>
<dbReference type="Pfam" id="PF14460">
    <property type="entry name" value="Prok-E2_D"/>
    <property type="match status" value="1"/>
</dbReference>